<feature type="domain" description="DNA polymerase alpha/delta/epsilon subunit B" evidence="7">
    <location>
        <begin position="1"/>
        <end position="188"/>
    </location>
</feature>
<proteinExistence type="inferred from homology"/>
<accession>A0A0N4UP75</accession>
<dbReference type="Proteomes" id="UP000274756">
    <property type="component" value="Unassembled WGS sequence"/>
</dbReference>
<dbReference type="PANTHER" id="PTHR12708:SF0">
    <property type="entry name" value="DNA POLYMERASE EPSILON SUBUNIT 2"/>
    <property type="match status" value="1"/>
</dbReference>
<evidence type="ECO:0000256" key="6">
    <source>
        <dbReference type="ARBA" id="ARBA00032930"/>
    </source>
</evidence>
<protein>
    <recommendedName>
        <fullName evidence="6">DNA polymerase II subunit 2</fullName>
    </recommendedName>
</protein>
<dbReference type="InterPro" id="IPR007185">
    <property type="entry name" value="DNA_pol_a/d/e_bsu"/>
</dbReference>
<keyword evidence="4" id="KW-0238">DNA-binding</keyword>
<dbReference type="GO" id="GO:0006261">
    <property type="term" value="P:DNA-templated DNA replication"/>
    <property type="evidence" value="ECO:0007669"/>
    <property type="project" value="InterPro"/>
</dbReference>
<dbReference type="STRING" id="318479.A0A0N4UP75"/>
<evidence type="ECO:0000313" key="10">
    <source>
        <dbReference type="Proteomes" id="UP000274756"/>
    </source>
</evidence>
<comment type="subcellular location">
    <subcellularLocation>
        <location evidence="1">Nucleus</location>
    </subcellularLocation>
</comment>
<comment type="similarity">
    <text evidence="2">Belongs to the DNA polymerase epsilon subunit B family.</text>
</comment>
<gene>
    <name evidence="8" type="ORF">DME_LOCUS3361</name>
</gene>
<evidence type="ECO:0000256" key="2">
    <source>
        <dbReference type="ARBA" id="ARBA00009560"/>
    </source>
</evidence>
<evidence type="ECO:0000256" key="3">
    <source>
        <dbReference type="ARBA" id="ARBA00022705"/>
    </source>
</evidence>
<dbReference type="WBParaSite" id="DME_0000974501-mRNA-1">
    <property type="protein sequence ID" value="DME_0000974501-mRNA-1"/>
    <property type="gene ID" value="DME_0000974501"/>
</dbReference>
<dbReference type="GO" id="GO:0042276">
    <property type="term" value="P:error-prone translesion synthesis"/>
    <property type="evidence" value="ECO:0007669"/>
    <property type="project" value="TreeGrafter"/>
</dbReference>
<evidence type="ECO:0000256" key="1">
    <source>
        <dbReference type="ARBA" id="ARBA00004123"/>
    </source>
</evidence>
<sequence length="226" mass="25076">MLSGFASCQPIAFVFCGNFCSTAAPENEKNLIAVLISGGFHDLAEIIKEKTQVQNQLAKTQFIFIPGPDDPSLSGFLPKPRLPSYLVDVFMDIPNCKFSSNPCRIQYASREITIIRQDIIERMSRNSIHVPSDAVDIANHFCRTIASVGHLAPLPLNVSPVLWQMDHCLTIFPLPDLVVVADRFQSFAINQHGCLFANPGSFARSGLDFYVYYPALNEVELSRIPS</sequence>
<evidence type="ECO:0000256" key="5">
    <source>
        <dbReference type="ARBA" id="ARBA00023242"/>
    </source>
</evidence>
<reference evidence="11" key="1">
    <citation type="submission" date="2017-02" db="UniProtKB">
        <authorList>
            <consortium name="WormBaseParasite"/>
        </authorList>
    </citation>
    <scope>IDENTIFICATION</scope>
</reference>
<reference evidence="8 10" key="2">
    <citation type="submission" date="2018-11" db="EMBL/GenBank/DDBJ databases">
        <authorList>
            <consortium name="Pathogen Informatics"/>
        </authorList>
    </citation>
    <scope>NUCLEOTIDE SEQUENCE [LARGE SCALE GENOMIC DNA]</scope>
</reference>
<evidence type="ECO:0000259" key="7">
    <source>
        <dbReference type="Pfam" id="PF04042"/>
    </source>
</evidence>
<keyword evidence="3" id="KW-0235">DNA replication</keyword>
<dbReference type="GO" id="GO:0008622">
    <property type="term" value="C:epsilon DNA polymerase complex"/>
    <property type="evidence" value="ECO:0007669"/>
    <property type="project" value="InterPro"/>
</dbReference>
<name>A0A0N4UP75_DRAME</name>
<keyword evidence="5" id="KW-0539">Nucleus</keyword>
<dbReference type="InterPro" id="IPR016266">
    <property type="entry name" value="POLE2"/>
</dbReference>
<dbReference type="Proteomes" id="UP000038040">
    <property type="component" value="Unplaced"/>
</dbReference>
<dbReference type="Gene3D" id="3.60.21.60">
    <property type="match status" value="1"/>
</dbReference>
<evidence type="ECO:0000313" key="11">
    <source>
        <dbReference type="WBParaSite" id="DME_0000974501-mRNA-1"/>
    </source>
</evidence>
<dbReference type="Pfam" id="PF04042">
    <property type="entry name" value="DNA_pol_E_B"/>
    <property type="match status" value="1"/>
</dbReference>
<dbReference type="GO" id="GO:0003677">
    <property type="term" value="F:DNA binding"/>
    <property type="evidence" value="ECO:0007669"/>
    <property type="project" value="UniProtKB-KW"/>
</dbReference>
<dbReference type="PANTHER" id="PTHR12708">
    <property type="entry name" value="DNA POLYMERASE EPSILON SUBUNIT B"/>
    <property type="match status" value="1"/>
</dbReference>
<dbReference type="AlphaFoldDB" id="A0A0N4UP75"/>
<dbReference type="OrthoDB" id="10254730at2759"/>
<keyword evidence="10" id="KW-1185">Reference proteome</keyword>
<organism evidence="9 11">
    <name type="scientific">Dracunculus medinensis</name>
    <name type="common">Guinea worm</name>
    <dbReference type="NCBI Taxonomy" id="318479"/>
    <lineage>
        <taxon>Eukaryota</taxon>
        <taxon>Metazoa</taxon>
        <taxon>Ecdysozoa</taxon>
        <taxon>Nematoda</taxon>
        <taxon>Chromadorea</taxon>
        <taxon>Rhabditida</taxon>
        <taxon>Spirurina</taxon>
        <taxon>Dracunculoidea</taxon>
        <taxon>Dracunculidae</taxon>
        <taxon>Dracunculus</taxon>
    </lineage>
</organism>
<dbReference type="EMBL" id="UYYG01000126">
    <property type="protein sequence ID" value="VDN53388.1"/>
    <property type="molecule type" value="Genomic_DNA"/>
</dbReference>
<evidence type="ECO:0000256" key="4">
    <source>
        <dbReference type="ARBA" id="ARBA00023125"/>
    </source>
</evidence>
<evidence type="ECO:0000313" key="9">
    <source>
        <dbReference type="Proteomes" id="UP000038040"/>
    </source>
</evidence>
<evidence type="ECO:0000313" key="8">
    <source>
        <dbReference type="EMBL" id="VDN53388.1"/>
    </source>
</evidence>